<feature type="transmembrane region" description="Helical" evidence="5">
    <location>
        <begin position="122"/>
        <end position="143"/>
    </location>
</feature>
<keyword evidence="2 5" id="KW-0812">Transmembrane</keyword>
<evidence type="ECO:0000256" key="3">
    <source>
        <dbReference type="ARBA" id="ARBA00022989"/>
    </source>
</evidence>
<feature type="transmembrane region" description="Helical" evidence="5">
    <location>
        <begin position="150"/>
        <end position="170"/>
    </location>
</feature>
<comment type="subcellular location">
    <subcellularLocation>
        <location evidence="1">Membrane</location>
        <topology evidence="1">Multi-pass membrane protein</topology>
    </subcellularLocation>
</comment>
<protein>
    <recommendedName>
        <fullName evidence="6">Sugar phosphate transporter domain-containing protein</fullName>
    </recommendedName>
</protein>
<proteinExistence type="predicted"/>
<dbReference type="Proteomes" id="UP001255856">
    <property type="component" value="Unassembled WGS sequence"/>
</dbReference>
<feature type="transmembrane region" description="Helical" evidence="5">
    <location>
        <begin position="308"/>
        <end position="326"/>
    </location>
</feature>
<evidence type="ECO:0000259" key="6">
    <source>
        <dbReference type="Pfam" id="PF03151"/>
    </source>
</evidence>
<evidence type="ECO:0000313" key="7">
    <source>
        <dbReference type="EMBL" id="KAK2076185.1"/>
    </source>
</evidence>
<dbReference type="PANTHER" id="PTHR11132">
    <property type="entry name" value="SOLUTE CARRIER FAMILY 35"/>
    <property type="match status" value="1"/>
</dbReference>
<name>A0AAD9MJ92_PROWI</name>
<dbReference type="Pfam" id="PF03151">
    <property type="entry name" value="TPT"/>
    <property type="match status" value="1"/>
</dbReference>
<dbReference type="InterPro" id="IPR050186">
    <property type="entry name" value="TPT_transporter"/>
</dbReference>
<feature type="transmembrane region" description="Helical" evidence="5">
    <location>
        <begin position="65"/>
        <end position="85"/>
    </location>
</feature>
<dbReference type="EMBL" id="JASFZW010000011">
    <property type="protein sequence ID" value="KAK2076185.1"/>
    <property type="molecule type" value="Genomic_DNA"/>
</dbReference>
<sequence>MAALPISKKGHPTTWGSGELGKPRGLGVPVSVVSGALYCLSSMSMVLLNKVALSSFSFSCPNSLLLFQCLFCVAATRACHAYGAIRLEPLRWAIVRAWLPVNVIFVIMLGSSFWALASLNVAMVTVLKNLTNLFTLAGDYALYGRTYGPAVLWSMALMALSALCGGLTDLTFSARGYFWQMVNCAAAAGYSLAMRGTMDRVAPLTASGARMDELSMVFYNNLLSLPLVLLLAAGNGELGRLAAEPDLRDARFLVVAALSAAIGFAISFTSLWFIASATPTIYSLVGSLNKVPIAVVGLVAFHTPWTPANLASIAVGLGAGAVFGLAKSAPPPKAIQVKVAATDLSEEDVQLVARLEDDKP</sequence>
<keyword evidence="8" id="KW-1185">Reference proteome</keyword>
<organism evidence="7 8">
    <name type="scientific">Prototheca wickerhamii</name>
    <dbReference type="NCBI Taxonomy" id="3111"/>
    <lineage>
        <taxon>Eukaryota</taxon>
        <taxon>Viridiplantae</taxon>
        <taxon>Chlorophyta</taxon>
        <taxon>core chlorophytes</taxon>
        <taxon>Trebouxiophyceae</taxon>
        <taxon>Chlorellales</taxon>
        <taxon>Chlorellaceae</taxon>
        <taxon>Prototheca</taxon>
    </lineage>
</organism>
<reference evidence="7" key="1">
    <citation type="submission" date="2021-01" db="EMBL/GenBank/DDBJ databases">
        <authorList>
            <person name="Eckstrom K.M.E."/>
        </authorList>
    </citation>
    <scope>NUCLEOTIDE SEQUENCE</scope>
    <source>
        <strain evidence="7">UVCC 0001</strain>
    </source>
</reference>
<keyword evidence="3 5" id="KW-1133">Transmembrane helix</keyword>
<comment type="caution">
    <text evidence="7">The sequence shown here is derived from an EMBL/GenBank/DDBJ whole genome shotgun (WGS) entry which is preliminary data.</text>
</comment>
<dbReference type="AlphaFoldDB" id="A0AAD9MJ92"/>
<keyword evidence="4 5" id="KW-0472">Membrane</keyword>
<gene>
    <name evidence="7" type="ORF">QBZ16_001117</name>
</gene>
<dbReference type="InterPro" id="IPR004853">
    <property type="entry name" value="Sugar_P_trans_dom"/>
</dbReference>
<feature type="transmembrane region" description="Helical" evidence="5">
    <location>
        <begin position="214"/>
        <end position="232"/>
    </location>
</feature>
<feature type="transmembrane region" description="Helical" evidence="5">
    <location>
        <begin position="26"/>
        <end position="45"/>
    </location>
</feature>
<evidence type="ECO:0000256" key="1">
    <source>
        <dbReference type="ARBA" id="ARBA00004141"/>
    </source>
</evidence>
<feature type="transmembrane region" description="Helical" evidence="5">
    <location>
        <begin position="252"/>
        <end position="274"/>
    </location>
</feature>
<accession>A0AAD9MJ92</accession>
<evidence type="ECO:0000256" key="2">
    <source>
        <dbReference type="ARBA" id="ARBA00022692"/>
    </source>
</evidence>
<feature type="domain" description="Sugar phosphate transporter" evidence="6">
    <location>
        <begin position="38"/>
        <end position="317"/>
    </location>
</feature>
<evidence type="ECO:0000313" key="8">
    <source>
        <dbReference type="Proteomes" id="UP001255856"/>
    </source>
</evidence>
<dbReference type="GO" id="GO:0016020">
    <property type="term" value="C:membrane"/>
    <property type="evidence" value="ECO:0007669"/>
    <property type="project" value="UniProtKB-SubCell"/>
</dbReference>
<feature type="transmembrane region" description="Helical" evidence="5">
    <location>
        <begin position="97"/>
        <end position="116"/>
    </location>
</feature>
<evidence type="ECO:0000256" key="4">
    <source>
        <dbReference type="ARBA" id="ARBA00023136"/>
    </source>
</evidence>
<evidence type="ECO:0000256" key="5">
    <source>
        <dbReference type="SAM" id="Phobius"/>
    </source>
</evidence>